<keyword evidence="4" id="KW-1185">Reference proteome</keyword>
<evidence type="ECO:0000256" key="1">
    <source>
        <dbReference type="SAM" id="Coils"/>
    </source>
</evidence>
<dbReference type="EMBL" id="BQNB010017483">
    <property type="protein sequence ID" value="GJT63711.1"/>
    <property type="molecule type" value="Genomic_DNA"/>
</dbReference>
<evidence type="ECO:0000313" key="4">
    <source>
        <dbReference type="Proteomes" id="UP001151760"/>
    </source>
</evidence>
<evidence type="ECO:0000259" key="2">
    <source>
        <dbReference type="Pfam" id="PF03732"/>
    </source>
</evidence>
<evidence type="ECO:0000313" key="3">
    <source>
        <dbReference type="EMBL" id="GJT63711.1"/>
    </source>
</evidence>
<dbReference type="PANTHER" id="PTHR33223">
    <property type="entry name" value="CCHC-TYPE DOMAIN-CONTAINING PROTEIN"/>
    <property type="match status" value="1"/>
</dbReference>
<reference evidence="3" key="2">
    <citation type="submission" date="2022-01" db="EMBL/GenBank/DDBJ databases">
        <authorList>
            <person name="Yamashiro T."/>
            <person name="Shiraishi A."/>
            <person name="Satake H."/>
            <person name="Nakayama K."/>
        </authorList>
    </citation>
    <scope>NUCLEOTIDE SEQUENCE</scope>
</reference>
<organism evidence="3 4">
    <name type="scientific">Tanacetum coccineum</name>
    <dbReference type="NCBI Taxonomy" id="301880"/>
    <lineage>
        <taxon>Eukaryota</taxon>
        <taxon>Viridiplantae</taxon>
        <taxon>Streptophyta</taxon>
        <taxon>Embryophyta</taxon>
        <taxon>Tracheophyta</taxon>
        <taxon>Spermatophyta</taxon>
        <taxon>Magnoliopsida</taxon>
        <taxon>eudicotyledons</taxon>
        <taxon>Gunneridae</taxon>
        <taxon>Pentapetalae</taxon>
        <taxon>asterids</taxon>
        <taxon>campanulids</taxon>
        <taxon>Asterales</taxon>
        <taxon>Asteraceae</taxon>
        <taxon>Asteroideae</taxon>
        <taxon>Anthemideae</taxon>
        <taxon>Anthemidinae</taxon>
        <taxon>Tanacetum</taxon>
    </lineage>
</organism>
<feature type="domain" description="Retrotransposon gag" evidence="2">
    <location>
        <begin position="82"/>
        <end position="157"/>
    </location>
</feature>
<comment type="caution">
    <text evidence="3">The sequence shown here is derived from an EMBL/GenBank/DDBJ whole genome shotgun (WGS) entry which is preliminary data.</text>
</comment>
<sequence>MAETMEQYMSKTRADYGSGVARPKIKDKYHFELKGQFLKELQENTFSGSNHEDANEHIEKVLEIVDLFHVPNITQDQLMLRVFLISLIGAASRWLRNESTGSIKTWEELKTKFLNKYCPPARTAKKMEEINNFQQEPDETLFQAWERFKELLMKCAIPTKTAADAKVVIQEMVEYSQKWHNGTSKTRSTETSDGLAIIQVQLNNLEREIKKVNEKVYAAQVGCEQCKGPYYTKDCPLKEEGTTLE</sequence>
<dbReference type="InterPro" id="IPR005162">
    <property type="entry name" value="Retrotrans_gag_dom"/>
</dbReference>
<dbReference type="Pfam" id="PF03732">
    <property type="entry name" value="Retrotrans_gag"/>
    <property type="match status" value="1"/>
</dbReference>
<proteinExistence type="predicted"/>
<dbReference type="PANTHER" id="PTHR33223:SF11">
    <property type="entry name" value="ELEMENT PROTEIN, PUTATIVE-RELATED"/>
    <property type="match status" value="1"/>
</dbReference>
<feature type="coiled-coil region" evidence="1">
    <location>
        <begin position="195"/>
        <end position="222"/>
    </location>
</feature>
<accession>A0ABQ5FK21</accession>
<gene>
    <name evidence="3" type="ORF">Tco_1015191</name>
</gene>
<protein>
    <recommendedName>
        <fullName evidence="2">Retrotransposon gag domain-containing protein</fullName>
    </recommendedName>
</protein>
<reference evidence="3" key="1">
    <citation type="journal article" date="2022" name="Int. J. Mol. Sci.">
        <title>Draft Genome of Tanacetum Coccineum: Genomic Comparison of Closely Related Tanacetum-Family Plants.</title>
        <authorList>
            <person name="Yamashiro T."/>
            <person name="Shiraishi A."/>
            <person name="Nakayama K."/>
            <person name="Satake H."/>
        </authorList>
    </citation>
    <scope>NUCLEOTIDE SEQUENCE</scope>
</reference>
<keyword evidence="1" id="KW-0175">Coiled coil</keyword>
<dbReference type="Proteomes" id="UP001151760">
    <property type="component" value="Unassembled WGS sequence"/>
</dbReference>
<name>A0ABQ5FK21_9ASTR</name>